<name>F8NKC3_SERL9</name>
<dbReference type="EMBL" id="GL945430">
    <property type="protein sequence ID" value="EGO28389.1"/>
    <property type="molecule type" value="Genomic_DNA"/>
</dbReference>
<dbReference type="GeneID" id="18814373"/>
<protein>
    <submittedName>
        <fullName evidence="1">Uncharacterized protein</fullName>
    </submittedName>
</protein>
<dbReference type="RefSeq" id="XP_007314588.1">
    <property type="nucleotide sequence ID" value="XM_007314526.1"/>
</dbReference>
<gene>
    <name evidence="1" type="ORF">SERLADRAFT_434301</name>
</gene>
<dbReference type="KEGG" id="sla:SERLADRAFT_434301"/>
<dbReference type="AlphaFoldDB" id="F8NKC3"/>
<organism>
    <name type="scientific">Serpula lacrymans var. lacrymans (strain S7.9)</name>
    <name type="common">Dry rot fungus</name>
    <dbReference type="NCBI Taxonomy" id="578457"/>
    <lineage>
        <taxon>Eukaryota</taxon>
        <taxon>Fungi</taxon>
        <taxon>Dikarya</taxon>
        <taxon>Basidiomycota</taxon>
        <taxon>Agaricomycotina</taxon>
        <taxon>Agaricomycetes</taxon>
        <taxon>Agaricomycetidae</taxon>
        <taxon>Boletales</taxon>
        <taxon>Coniophorineae</taxon>
        <taxon>Serpulaceae</taxon>
        <taxon>Serpula</taxon>
    </lineage>
</organism>
<proteinExistence type="predicted"/>
<reference evidence="1" key="1">
    <citation type="submission" date="2011-04" db="EMBL/GenBank/DDBJ databases">
        <title>Evolution of plant cell wall degrading machinery underlies the functional diversity of forest fungi.</title>
        <authorList>
            <consortium name="US DOE Joint Genome Institute (JGI-PGF)"/>
            <person name="Eastwood D.C."/>
            <person name="Floudas D."/>
            <person name="Binder M."/>
            <person name="Majcherczyk A."/>
            <person name="Schneider P."/>
            <person name="Aerts A."/>
            <person name="Asiegbu F.O."/>
            <person name="Baker S.E."/>
            <person name="Barry K."/>
            <person name="Bendiksby M."/>
            <person name="Blumentritt M."/>
            <person name="Coutinho P.M."/>
            <person name="Cullen D."/>
            <person name="Cullen D."/>
            <person name="Gathman A."/>
            <person name="Goodell B."/>
            <person name="Henrissat B."/>
            <person name="Ihrmark K."/>
            <person name="Kauserud H."/>
            <person name="Kohler A."/>
            <person name="LaButti K."/>
            <person name="Lapidus A."/>
            <person name="Lavin J.L."/>
            <person name="Lee Y.-H."/>
            <person name="Lindquist E."/>
            <person name="Lilly W."/>
            <person name="Lucas S."/>
            <person name="Morin E."/>
            <person name="Murat C."/>
            <person name="Oguiza J.A."/>
            <person name="Park J."/>
            <person name="Pisabarro A.G."/>
            <person name="Riley R."/>
            <person name="Rosling A."/>
            <person name="Salamov A."/>
            <person name="Schmidt O."/>
            <person name="Schmutz J."/>
            <person name="Skrede I."/>
            <person name="Stenlid J."/>
            <person name="Wiebenga A."/>
            <person name="Xie X."/>
            <person name="Kues U."/>
            <person name="Hibbett D.S."/>
            <person name="Hoffmeister D."/>
            <person name="Hogberg N."/>
            <person name="Martin F."/>
            <person name="Grigoriev I.V."/>
            <person name="Watkinson S.C."/>
        </authorList>
    </citation>
    <scope>NUCLEOTIDE SEQUENCE</scope>
    <source>
        <strain evidence="1">S7.9</strain>
    </source>
</reference>
<evidence type="ECO:0000313" key="1">
    <source>
        <dbReference type="EMBL" id="EGO28389.1"/>
    </source>
</evidence>
<accession>F8NKC3</accession>
<sequence length="75" mass="8383">MSDKEPKEKGIGISPPVKQKKVEVLIQCRSSHMAKKHVSMLDYQQEMPITVAPTAKPSFPSEPQKTQCMICVNTL</sequence>
<dbReference type="HOGENOM" id="CLU_2672615_0_0_1"/>
<dbReference type="Proteomes" id="UP000008064">
    <property type="component" value="Unassembled WGS sequence"/>
</dbReference>